<proteinExistence type="predicted"/>
<name>A0A9D1QAI5_9FIRM</name>
<evidence type="ECO:0000313" key="2">
    <source>
        <dbReference type="Proteomes" id="UP000823933"/>
    </source>
</evidence>
<sequence length="113" mass="13258">MLKMLIQMDDNKITAEQKYPLDGIYTTIDRVFLAAGLPRVEDASGALVYRDCGRDRDFSLFGKIVNTLKRQPWFMENVAAWRLYDSDDSDHPDDFNEEDLLRHYRRKQVQARG</sequence>
<reference evidence="1" key="1">
    <citation type="journal article" date="2021" name="PeerJ">
        <title>Extensive microbial diversity within the chicken gut microbiome revealed by metagenomics and culture.</title>
        <authorList>
            <person name="Gilroy R."/>
            <person name="Ravi A."/>
            <person name="Getino M."/>
            <person name="Pursley I."/>
            <person name="Horton D.L."/>
            <person name="Alikhan N.F."/>
            <person name="Baker D."/>
            <person name="Gharbi K."/>
            <person name="Hall N."/>
            <person name="Watson M."/>
            <person name="Adriaenssens E.M."/>
            <person name="Foster-Nyarko E."/>
            <person name="Jarju S."/>
            <person name="Secka A."/>
            <person name="Antonio M."/>
            <person name="Oren A."/>
            <person name="Chaudhuri R.R."/>
            <person name="La Ragione R."/>
            <person name="Hildebrand F."/>
            <person name="Pallen M.J."/>
        </authorList>
    </citation>
    <scope>NUCLEOTIDE SEQUENCE</scope>
    <source>
        <strain evidence="1">ChiHcolR34-3080</strain>
    </source>
</reference>
<dbReference type="Proteomes" id="UP000823933">
    <property type="component" value="Unassembled WGS sequence"/>
</dbReference>
<organism evidence="1 2">
    <name type="scientific">Candidatus Faecalibacterium intestinigallinarum</name>
    <dbReference type="NCBI Taxonomy" id="2838581"/>
    <lineage>
        <taxon>Bacteria</taxon>
        <taxon>Bacillati</taxon>
        <taxon>Bacillota</taxon>
        <taxon>Clostridia</taxon>
        <taxon>Eubacteriales</taxon>
        <taxon>Oscillospiraceae</taxon>
        <taxon>Faecalibacterium</taxon>
    </lineage>
</organism>
<reference evidence="1" key="2">
    <citation type="submission" date="2021-04" db="EMBL/GenBank/DDBJ databases">
        <authorList>
            <person name="Gilroy R."/>
        </authorList>
    </citation>
    <scope>NUCLEOTIDE SEQUENCE</scope>
    <source>
        <strain evidence="1">ChiHcolR34-3080</strain>
    </source>
</reference>
<dbReference type="EMBL" id="DXHQ01000111">
    <property type="protein sequence ID" value="HIW09652.1"/>
    <property type="molecule type" value="Genomic_DNA"/>
</dbReference>
<accession>A0A9D1QAI5</accession>
<evidence type="ECO:0000313" key="1">
    <source>
        <dbReference type="EMBL" id="HIW09652.1"/>
    </source>
</evidence>
<protein>
    <submittedName>
        <fullName evidence="1">Uncharacterized protein</fullName>
    </submittedName>
</protein>
<gene>
    <name evidence="1" type="ORF">H9890_09680</name>
</gene>
<comment type="caution">
    <text evidence="1">The sequence shown here is derived from an EMBL/GenBank/DDBJ whole genome shotgun (WGS) entry which is preliminary data.</text>
</comment>
<dbReference type="AlphaFoldDB" id="A0A9D1QAI5"/>